<proteinExistence type="predicted"/>
<reference evidence="1 2" key="1">
    <citation type="journal article" date="2010" name="Proc. Natl. Acad. Sci. U.S.A.">
        <title>Giant virus with a remarkable complement of genes infects marine zooplankton.</title>
        <authorList>
            <person name="Fischer M.G."/>
            <person name="Allen M.J."/>
            <person name="Wilson W.H."/>
            <person name="Suttle C.A."/>
        </authorList>
    </citation>
    <scope>NUCLEOTIDE SEQUENCE [LARGE SCALE GENOMIC DNA]</scope>
    <source>
        <strain evidence="1 2">BV-PW1</strain>
    </source>
</reference>
<name>E3T5J1_CROVB</name>
<gene>
    <name evidence="1" type="ORF">crov420</name>
</gene>
<dbReference type="EMBL" id="GU244497">
    <property type="protein sequence ID" value="ADO67454.1"/>
    <property type="molecule type" value="Genomic_DNA"/>
</dbReference>
<evidence type="ECO:0000313" key="2">
    <source>
        <dbReference type="Proteomes" id="UP000029781"/>
    </source>
</evidence>
<keyword evidence="2" id="KW-1185">Reference proteome</keyword>
<organismHost>
    <name type="scientific">Cafeteria roenbergensis</name>
    <name type="common">Marine flagellate</name>
    <dbReference type="NCBI Taxonomy" id="33653"/>
</organismHost>
<sequence>MASAFVEKSISWCGNPRTEYGDVQRFVAPSSSTVDCVYLSRDDYPTDDEYSGMYDSDPTRDCDGYDYDTDDGMKKDTRVALIDFLTFTQQSDGACAVDIWSNITPGIYPQKDSPFEEGVCYTSDGPSTEHVSFNFDDVDDIESDFEIFAPHIGSILTCMGINDEIYWLQDPLCNGKRRRQRRRKMKRMDKSKETLFIEELQKEYIEKIQAICKRQYYHHFDKVFFHIIVKNLSMAIYKIMIAPLI</sequence>
<accession>E3T5J1</accession>
<dbReference type="GeneID" id="9887823"/>
<dbReference type="Proteomes" id="UP000029781">
    <property type="component" value="Segment"/>
</dbReference>
<dbReference type="RefSeq" id="YP_003970053.1">
    <property type="nucleotide sequence ID" value="NC_014637.1"/>
</dbReference>
<protein>
    <submittedName>
        <fullName evidence="1">Uncharacterized protein</fullName>
    </submittedName>
</protein>
<dbReference type="KEGG" id="vg:9887823"/>
<evidence type="ECO:0000313" key="1">
    <source>
        <dbReference type="EMBL" id="ADO67454.1"/>
    </source>
</evidence>
<organism evidence="1 2">
    <name type="scientific">Cafeteria roenbergensis virus (strain BV-PW1)</name>
    <name type="common">CroV</name>
    <dbReference type="NCBI Taxonomy" id="693272"/>
    <lineage>
        <taxon>Viruses</taxon>
        <taxon>Varidnaviria</taxon>
        <taxon>Bamfordvirae</taxon>
        <taxon>Nucleocytoviricota</taxon>
        <taxon>Megaviricetes</taxon>
        <taxon>Imitervirales</taxon>
        <taxon>Mimiviridae</taxon>
        <taxon>Aliimimivirinae</taxon>
        <taxon>Rheavirus</taxon>
        <taxon>Rheavirus sinusmexicani</taxon>
    </lineage>
</organism>